<sequence length="227" mass="24730">MSTCLHAKRENNEISQSSGLEVEDDTPEPGEIWALKQRLLCSNNRREQRGAAASCLEKMRSKSRDVPAIKDGAQADGGDYFLCLPANAKFVTSAGNQWGTHSSDAGTAWLTQESLDRGETDGGAGSEWKNVARLLMEGLYPALPCCRRKSCRRSLMSRVPSWFRTSARAVWLSSSFRTPCSRCLTGERKPSSPGGSRNVPAGLWRRTLASCRSSKSPEPTSGGEGRS</sequence>
<dbReference type="SMART" id="SM00266">
    <property type="entry name" value="CAD"/>
    <property type="match status" value="1"/>
</dbReference>
<dbReference type="PROSITE" id="PS51135">
    <property type="entry name" value="CIDE_N"/>
    <property type="match status" value="1"/>
</dbReference>
<organism evidence="5 6">
    <name type="scientific">Bos indicus x Bos taurus</name>
    <name type="common">Hybrid cattle</name>
    <dbReference type="NCBI Taxonomy" id="30522"/>
    <lineage>
        <taxon>Eukaryota</taxon>
        <taxon>Metazoa</taxon>
        <taxon>Chordata</taxon>
        <taxon>Craniata</taxon>
        <taxon>Vertebrata</taxon>
        <taxon>Euteleostomi</taxon>
        <taxon>Mammalia</taxon>
        <taxon>Eutheria</taxon>
        <taxon>Laurasiatheria</taxon>
        <taxon>Artiodactyla</taxon>
        <taxon>Ruminantia</taxon>
        <taxon>Pecora</taxon>
        <taxon>Bovidae</taxon>
        <taxon>Bovinae</taxon>
        <taxon>Bos</taxon>
    </lineage>
</organism>
<dbReference type="Ensembl" id="ENSBIXT00000023167.1">
    <property type="protein sequence ID" value="ENSBIXP00000012971.1"/>
    <property type="gene ID" value="ENSBIXG00000017973.1"/>
</dbReference>
<dbReference type="InterPro" id="IPR003508">
    <property type="entry name" value="CIDE-N_dom"/>
</dbReference>
<accession>A0A4W2CMG5</accession>
<keyword evidence="1 2" id="KW-0053">Apoptosis</keyword>
<evidence type="ECO:0000256" key="3">
    <source>
        <dbReference type="SAM" id="MobiDB-lite"/>
    </source>
</evidence>
<dbReference type="Gene3D" id="3.10.20.10">
    <property type="match status" value="1"/>
</dbReference>
<dbReference type="Pfam" id="PF02017">
    <property type="entry name" value="CIDE-N"/>
    <property type="match status" value="1"/>
</dbReference>
<dbReference type="Pfam" id="PF09033">
    <property type="entry name" value="DFF-C"/>
    <property type="match status" value="1"/>
</dbReference>
<protein>
    <recommendedName>
        <fullName evidence="4">CIDE-N domain-containing protein</fullName>
    </recommendedName>
</protein>
<evidence type="ECO:0000256" key="1">
    <source>
        <dbReference type="ARBA" id="ARBA00022703"/>
    </source>
</evidence>
<dbReference type="AlphaFoldDB" id="A0A4W2CMG5"/>
<dbReference type="STRING" id="30522.A0A4W2CMG5"/>
<evidence type="ECO:0000313" key="6">
    <source>
        <dbReference type="Proteomes" id="UP000314981"/>
    </source>
</evidence>
<keyword evidence="6" id="KW-1185">Reference proteome</keyword>
<evidence type="ECO:0000259" key="4">
    <source>
        <dbReference type="PROSITE" id="PS51135"/>
    </source>
</evidence>
<dbReference type="GO" id="GO:0006915">
    <property type="term" value="P:apoptotic process"/>
    <property type="evidence" value="ECO:0007669"/>
    <property type="project" value="UniProtKB-UniRule"/>
</dbReference>
<dbReference type="SUPFAM" id="SSF54277">
    <property type="entry name" value="CAD &amp; PB1 domains"/>
    <property type="match status" value="1"/>
</dbReference>
<reference evidence="5" key="3">
    <citation type="submission" date="2025-09" db="UniProtKB">
        <authorList>
            <consortium name="Ensembl"/>
        </authorList>
    </citation>
    <scope>IDENTIFICATION</scope>
</reference>
<proteinExistence type="predicted"/>
<feature type="region of interest" description="Disordered" evidence="3">
    <location>
        <begin position="1"/>
        <end position="27"/>
    </location>
</feature>
<reference evidence="5" key="2">
    <citation type="submission" date="2025-08" db="UniProtKB">
        <authorList>
            <consortium name="Ensembl"/>
        </authorList>
    </citation>
    <scope>IDENTIFICATION</scope>
</reference>
<reference evidence="5 6" key="1">
    <citation type="submission" date="2018-11" db="EMBL/GenBank/DDBJ databases">
        <title>Haplotype-resolved cattle genomes.</title>
        <authorList>
            <person name="Low W.Y."/>
            <person name="Tearle R."/>
            <person name="Bickhart D.M."/>
            <person name="Rosen B.D."/>
            <person name="Koren S."/>
            <person name="Rhie A."/>
            <person name="Hiendleder S."/>
            <person name="Phillippy A.M."/>
            <person name="Smith T.P.L."/>
            <person name="Williams J.L."/>
        </authorList>
    </citation>
    <scope>NUCLEOTIDE SEQUENCE [LARGE SCALE GENOMIC DNA]</scope>
</reference>
<evidence type="ECO:0000256" key="2">
    <source>
        <dbReference type="PROSITE-ProRule" id="PRU00447"/>
    </source>
</evidence>
<dbReference type="Proteomes" id="UP000314981">
    <property type="component" value="Chromosome 15"/>
</dbReference>
<name>A0A4W2CMG5_BOBOX</name>
<feature type="domain" description="CIDE-N" evidence="4">
    <location>
        <begin position="34"/>
        <end position="101"/>
    </location>
</feature>
<evidence type="ECO:0000313" key="5">
    <source>
        <dbReference type="Ensembl" id="ENSBIXP00000012971.1"/>
    </source>
</evidence>
<dbReference type="InterPro" id="IPR015121">
    <property type="entry name" value="DNA_fragmentation_mid_dom"/>
</dbReference>